<organism evidence="2 3">
    <name type="scientific">Propioniferax innocua</name>
    <dbReference type="NCBI Taxonomy" id="1753"/>
    <lineage>
        <taxon>Bacteria</taxon>
        <taxon>Bacillati</taxon>
        <taxon>Actinomycetota</taxon>
        <taxon>Actinomycetes</taxon>
        <taxon>Propionibacteriales</taxon>
        <taxon>Propionibacteriaceae</taxon>
        <taxon>Propioniferax</taxon>
    </lineage>
</organism>
<dbReference type="AlphaFoldDB" id="A0A542ZSB2"/>
<dbReference type="Proteomes" id="UP000316196">
    <property type="component" value="Unassembled WGS sequence"/>
</dbReference>
<evidence type="ECO:0000313" key="2">
    <source>
        <dbReference type="EMBL" id="TQL63231.1"/>
    </source>
</evidence>
<sequence length="223" mass="24812">MTCRNPSRWWLVPAALGAAAATVLPVLAAVPPARPRLPDGVDTLDDAIASCRASGLEGWELVEHARILVHRKYSQYTIVTLWENAPSSFRNSRGYSSQYNGALALLLEALGFEVERVFATRVRSGATPEPWWRTAHSWVRVTHGGRTRDVCAFDRSAPAGEVSFVPLTEVRSFGKRTRRNTRIGMTPFIYARAWRSLLTGQPLPRWLVRPFGELVEEPAESGS</sequence>
<evidence type="ECO:0000256" key="1">
    <source>
        <dbReference type="SAM" id="SignalP"/>
    </source>
</evidence>
<evidence type="ECO:0008006" key="4">
    <source>
        <dbReference type="Google" id="ProtNLM"/>
    </source>
</evidence>
<name>A0A542ZSB2_9ACTN</name>
<reference evidence="2 3" key="1">
    <citation type="submission" date="2019-06" db="EMBL/GenBank/DDBJ databases">
        <title>Sequencing the genomes of 1000 actinobacteria strains.</title>
        <authorList>
            <person name="Klenk H.-P."/>
        </authorList>
    </citation>
    <scope>NUCLEOTIDE SEQUENCE [LARGE SCALE GENOMIC DNA]</scope>
    <source>
        <strain evidence="2 3">DSM 8251</strain>
    </source>
</reference>
<dbReference type="OrthoDB" id="3727142at2"/>
<proteinExistence type="predicted"/>
<dbReference type="SUPFAM" id="SSF54001">
    <property type="entry name" value="Cysteine proteinases"/>
    <property type="match status" value="1"/>
</dbReference>
<feature type="signal peptide" evidence="1">
    <location>
        <begin position="1"/>
        <end position="28"/>
    </location>
</feature>
<dbReference type="RefSeq" id="WP_142092973.1">
    <property type="nucleotide sequence ID" value="NZ_BAAAMD010000001.1"/>
</dbReference>
<dbReference type="EMBL" id="VFOR01000001">
    <property type="protein sequence ID" value="TQL63231.1"/>
    <property type="molecule type" value="Genomic_DNA"/>
</dbReference>
<keyword evidence="3" id="KW-1185">Reference proteome</keyword>
<accession>A0A542ZSB2</accession>
<evidence type="ECO:0000313" key="3">
    <source>
        <dbReference type="Proteomes" id="UP000316196"/>
    </source>
</evidence>
<protein>
    <recommendedName>
        <fullName evidence="4">Transglutaminase superfamily protein</fullName>
    </recommendedName>
</protein>
<feature type="chain" id="PRO_5022122272" description="Transglutaminase superfamily protein" evidence="1">
    <location>
        <begin position="29"/>
        <end position="223"/>
    </location>
</feature>
<gene>
    <name evidence="2" type="ORF">FB460_1032</name>
</gene>
<dbReference type="InterPro" id="IPR038765">
    <property type="entry name" value="Papain-like_cys_pep_sf"/>
</dbReference>
<comment type="caution">
    <text evidence="2">The sequence shown here is derived from an EMBL/GenBank/DDBJ whole genome shotgun (WGS) entry which is preliminary data.</text>
</comment>
<keyword evidence="1" id="KW-0732">Signal</keyword>